<reference evidence="2" key="1">
    <citation type="submission" date="2021-11" db="EMBL/GenBank/DDBJ databases">
        <authorList>
            <person name="Islam A."/>
            <person name="Islam S."/>
            <person name="Flora M.S."/>
            <person name="Rahman M."/>
            <person name="Ziaur R.M."/>
            <person name="Epstein J.H."/>
            <person name="Hassan M."/>
            <person name="Klassen M."/>
            <person name="Woodard K."/>
            <person name="Webb A."/>
            <person name="Webby R.J."/>
            <person name="El Zowalaty M.E."/>
        </authorList>
    </citation>
    <scope>NUCLEOTIDE SEQUENCE</scope>
    <source>
        <strain evidence="2">Pbs3</strain>
    </source>
</reference>
<comment type="caution">
    <text evidence="2">The sequence shown here is derived from an EMBL/GenBank/DDBJ whole genome shotgun (WGS) entry which is preliminary data.</text>
</comment>
<dbReference type="Proteomes" id="UP001160483">
    <property type="component" value="Unassembled WGS sequence"/>
</dbReference>
<dbReference type="AlphaFoldDB" id="A0AAU9L1I3"/>
<name>A0AAU9L1I3_9STRA</name>
<evidence type="ECO:0000313" key="2">
    <source>
        <dbReference type="EMBL" id="CAH0477691.1"/>
    </source>
</evidence>
<dbReference type="EMBL" id="CAKKTJ010000184">
    <property type="protein sequence ID" value="CAH0477691.1"/>
    <property type="molecule type" value="Genomic_DNA"/>
</dbReference>
<sequence length="240" mass="26528">MDIDVMPAVVLSQAQEEGLQKLLLTLGPKGVEYLIVQGEEEVNKRIHMLDEYNKALVENVKAQMPSSAPSPIATMAQEVARRPNPYKWKSLSLTARKMTTLCCGSDRLSRHVIADITYEPYRVGFATGKLGGSAKQWALTCGASLQDVFLTWADVKVQMTRQYAPPSQAHRNRSRFLVCRQGKSKLAAYVQKLRTLIAAMVIDPMPEAVHGLHGGLPSWRCQNGSLPGKPSVVEWVLKTA</sequence>
<dbReference type="Pfam" id="PF03732">
    <property type="entry name" value="Retrotrans_gag"/>
    <property type="match status" value="1"/>
</dbReference>
<evidence type="ECO:0000259" key="1">
    <source>
        <dbReference type="Pfam" id="PF03732"/>
    </source>
</evidence>
<gene>
    <name evidence="2" type="ORF">PBS003_LOCUS4427</name>
</gene>
<evidence type="ECO:0000313" key="3">
    <source>
        <dbReference type="Proteomes" id="UP001160483"/>
    </source>
</evidence>
<protein>
    <recommendedName>
        <fullName evidence="1">Retrotransposon gag domain-containing protein</fullName>
    </recommendedName>
</protein>
<dbReference type="InterPro" id="IPR005162">
    <property type="entry name" value="Retrotrans_gag_dom"/>
</dbReference>
<organism evidence="2 3">
    <name type="scientific">Peronospora belbahrii</name>
    <dbReference type="NCBI Taxonomy" id="622444"/>
    <lineage>
        <taxon>Eukaryota</taxon>
        <taxon>Sar</taxon>
        <taxon>Stramenopiles</taxon>
        <taxon>Oomycota</taxon>
        <taxon>Peronosporomycetes</taxon>
        <taxon>Peronosporales</taxon>
        <taxon>Peronosporaceae</taxon>
        <taxon>Peronospora</taxon>
    </lineage>
</organism>
<proteinExistence type="predicted"/>
<accession>A0AAU9L1I3</accession>
<feature type="domain" description="Retrotransposon gag" evidence="1">
    <location>
        <begin position="125"/>
        <end position="205"/>
    </location>
</feature>